<dbReference type="EMBL" id="CP011502">
    <property type="protein sequence ID" value="ALX05459.1"/>
    <property type="molecule type" value="Genomic_DNA"/>
</dbReference>
<evidence type="ECO:0000256" key="4">
    <source>
        <dbReference type="ARBA" id="ARBA00023002"/>
    </source>
</evidence>
<dbReference type="Gene3D" id="3.30.390.30">
    <property type="match status" value="1"/>
</dbReference>
<dbReference type="STRING" id="2041.AERYTH_12515"/>
<evidence type="ECO:0000256" key="6">
    <source>
        <dbReference type="PIRSR" id="PIRSR000350-4"/>
    </source>
</evidence>
<dbReference type="Gene3D" id="3.50.50.60">
    <property type="entry name" value="FAD/NAD(P)-binding domain"/>
    <property type="match status" value="2"/>
</dbReference>
<dbReference type="GO" id="GO:0003955">
    <property type="term" value="F:NAD(P)H dehydrogenase (quinone) activity"/>
    <property type="evidence" value="ECO:0007669"/>
    <property type="project" value="TreeGrafter"/>
</dbReference>
<dbReference type="InterPro" id="IPR016156">
    <property type="entry name" value="FAD/NAD-linked_Rdtase_dimer_sf"/>
</dbReference>
<gene>
    <name evidence="9" type="ORF">AERYTH_12515</name>
</gene>
<evidence type="ECO:0000256" key="3">
    <source>
        <dbReference type="ARBA" id="ARBA00022827"/>
    </source>
</evidence>
<dbReference type="SUPFAM" id="SSF55424">
    <property type="entry name" value="FAD/NAD-linked reductases, dimerisation (C-terminal) domain"/>
    <property type="match status" value="1"/>
</dbReference>
<evidence type="ECO:0000313" key="10">
    <source>
        <dbReference type="Proteomes" id="UP000067689"/>
    </source>
</evidence>
<dbReference type="SUPFAM" id="SSF51905">
    <property type="entry name" value="FAD/NAD(P)-binding domain"/>
    <property type="match status" value="1"/>
</dbReference>
<dbReference type="KEGG" id="aer:AERYTH_12515"/>
<dbReference type="PATRIC" id="fig|2041.4.peg.2601"/>
<dbReference type="OrthoDB" id="4763248at2"/>
<feature type="binding site" evidence="5">
    <location>
        <position position="306"/>
    </location>
    <ligand>
        <name>FAD</name>
        <dbReference type="ChEBI" id="CHEBI:57692"/>
    </ligand>
</feature>
<feature type="binding site" evidence="5">
    <location>
        <position position="204"/>
    </location>
    <ligand>
        <name>NAD(+)</name>
        <dbReference type="ChEBI" id="CHEBI:57540"/>
    </ligand>
</feature>
<dbReference type="Pfam" id="PF02852">
    <property type="entry name" value="Pyr_redox_dim"/>
    <property type="match status" value="1"/>
</dbReference>
<name>A0A0U3KL42_9ACTN</name>
<dbReference type="GO" id="GO:0050660">
    <property type="term" value="F:flavin adenine dinucleotide binding"/>
    <property type="evidence" value="ECO:0007669"/>
    <property type="project" value="TreeGrafter"/>
</dbReference>
<evidence type="ECO:0000313" key="9">
    <source>
        <dbReference type="EMBL" id="ALX05459.1"/>
    </source>
</evidence>
<protein>
    <submittedName>
        <fullName evidence="9">Pyridine nucleotide-disulfide oxidoreductase</fullName>
    </submittedName>
</protein>
<keyword evidence="3 5" id="KW-0274">FAD</keyword>
<comment type="similarity">
    <text evidence="1">Belongs to the class-I pyridine nucleotide-disulfide oxidoreductase family.</text>
</comment>
<accession>A0A0U3KL42</accession>
<feature type="binding site" evidence="5">
    <location>
        <position position="50"/>
    </location>
    <ligand>
        <name>FAD</name>
        <dbReference type="ChEBI" id="CHEBI:57692"/>
    </ligand>
</feature>
<sequence>MTTCDVVVIGLGPGGEALASRLAGEGLDVVAVESGLVGGECPYWGCIPSKMFIRAAGAVAETRRAAELAGAATVEPDFSVVARRIREEATDDWDDTVAAERLERSGARLLRGHGRLAGPRVVEVDLSGGGTTRVEARRGVVLNPGTRASVPPIDGLADTPFWTNHEALEASVLPATLAVVGGGPIGLELAQAFARFGSEVTVVEVGPRILGPEEPEAADVLRGAFERDGIDVREGERIVSVSHDGQQFTLELASGTLHVEQLLVAAGRTPQISDIGLDTVGLDPTARSIDVDDAMQAADGLWVVGDVAGRGAFTHVSMYQSDRAARAVLGETLPEYDASFPRVTFTDPEVGGVGLTEKQAREQGIDVRVATTDLAQSSRGFTHGPGAEGVVKLVLDAARGVLVGATVVGPTGGETVSGLAVAVRAEVPVSTLRNSVYAYPTFWRAVESALGELD</sequence>
<proteinExistence type="inferred from homology"/>
<dbReference type="InterPro" id="IPR004099">
    <property type="entry name" value="Pyr_nucl-diS_OxRdtase_dimer"/>
</dbReference>
<dbReference type="AlphaFoldDB" id="A0A0U3KL42"/>
<organism evidence="9 10">
    <name type="scientific">Aeromicrobium erythreum</name>
    <dbReference type="NCBI Taxonomy" id="2041"/>
    <lineage>
        <taxon>Bacteria</taxon>
        <taxon>Bacillati</taxon>
        <taxon>Actinomycetota</taxon>
        <taxon>Actinomycetes</taxon>
        <taxon>Propionibacteriales</taxon>
        <taxon>Nocardioidaceae</taxon>
        <taxon>Aeromicrobium</taxon>
    </lineage>
</organism>
<evidence type="ECO:0000259" key="7">
    <source>
        <dbReference type="Pfam" id="PF02852"/>
    </source>
</evidence>
<evidence type="ECO:0000256" key="5">
    <source>
        <dbReference type="PIRSR" id="PIRSR000350-3"/>
    </source>
</evidence>
<dbReference type="PRINTS" id="PR00368">
    <property type="entry name" value="FADPNR"/>
</dbReference>
<comment type="cofactor">
    <cofactor evidence="5">
        <name>FAD</name>
        <dbReference type="ChEBI" id="CHEBI:57692"/>
    </cofactor>
    <text evidence="5">Binds 1 FAD per subunit.</text>
</comment>
<feature type="binding site" evidence="5">
    <location>
        <position position="267"/>
    </location>
    <ligand>
        <name>NAD(+)</name>
        <dbReference type="ChEBI" id="CHEBI:57540"/>
    </ligand>
</feature>
<feature type="binding site" evidence="5">
    <location>
        <position position="114"/>
    </location>
    <ligand>
        <name>FAD</name>
        <dbReference type="ChEBI" id="CHEBI:57692"/>
    </ligand>
</feature>
<dbReference type="InterPro" id="IPR001100">
    <property type="entry name" value="Pyr_nuc-diS_OxRdtase"/>
</dbReference>
<keyword evidence="10" id="KW-1185">Reference proteome</keyword>
<evidence type="ECO:0000256" key="2">
    <source>
        <dbReference type="ARBA" id="ARBA00022630"/>
    </source>
</evidence>
<keyword evidence="2" id="KW-0285">Flavoprotein</keyword>
<dbReference type="FunFam" id="3.30.390.30:FF:000001">
    <property type="entry name" value="Dihydrolipoyl dehydrogenase"/>
    <property type="match status" value="1"/>
</dbReference>
<feature type="domain" description="FAD/NAD(P)-binding" evidence="8">
    <location>
        <begin position="5"/>
        <end position="320"/>
    </location>
</feature>
<evidence type="ECO:0000259" key="8">
    <source>
        <dbReference type="Pfam" id="PF07992"/>
    </source>
</evidence>
<evidence type="ECO:0000256" key="1">
    <source>
        <dbReference type="ARBA" id="ARBA00007532"/>
    </source>
</evidence>
<dbReference type="InterPro" id="IPR023753">
    <property type="entry name" value="FAD/NAD-binding_dom"/>
</dbReference>
<keyword evidence="4" id="KW-0560">Oxidoreductase</keyword>
<dbReference type="Pfam" id="PF07992">
    <property type="entry name" value="Pyr_redox_2"/>
    <property type="match status" value="1"/>
</dbReference>
<dbReference type="PRINTS" id="PR00411">
    <property type="entry name" value="PNDRDTASEI"/>
</dbReference>
<feature type="binding site" evidence="5">
    <location>
        <begin position="181"/>
        <end position="188"/>
    </location>
    <ligand>
        <name>NAD(+)</name>
        <dbReference type="ChEBI" id="CHEBI:57540"/>
    </ligand>
</feature>
<feature type="domain" description="Pyridine nucleotide-disulphide oxidoreductase dimerisation" evidence="7">
    <location>
        <begin position="341"/>
        <end position="448"/>
    </location>
</feature>
<keyword evidence="5" id="KW-0520">NAD</keyword>
<feature type="disulfide bond" description="Redox-active" evidence="6">
    <location>
        <begin position="41"/>
        <end position="46"/>
    </location>
</feature>
<keyword evidence="5" id="KW-0547">Nucleotide-binding</keyword>
<dbReference type="PANTHER" id="PTHR43014:SF2">
    <property type="entry name" value="MERCURIC REDUCTASE"/>
    <property type="match status" value="1"/>
</dbReference>
<dbReference type="PANTHER" id="PTHR43014">
    <property type="entry name" value="MERCURIC REDUCTASE"/>
    <property type="match status" value="1"/>
</dbReference>
<dbReference type="RefSeq" id="WP_067859206.1">
    <property type="nucleotide sequence ID" value="NZ_CP011502.1"/>
</dbReference>
<dbReference type="PIRSF" id="PIRSF000350">
    <property type="entry name" value="Mercury_reductase_MerA"/>
    <property type="match status" value="1"/>
</dbReference>
<reference evidence="9 10" key="1">
    <citation type="journal article" date="1991" name="Int. J. Syst. Bacteriol.">
        <title>Description of the erythromycin-producing bacterium Arthrobacter sp. strain NRRL B-3381 as Aeromicrobium erythreum gen. nov., sp. nov.</title>
        <authorList>
            <person name="Miller E.S."/>
            <person name="Woese C.R."/>
            <person name="Brenner S."/>
        </authorList>
    </citation>
    <scope>NUCLEOTIDE SEQUENCE [LARGE SCALE GENOMIC DNA]</scope>
    <source>
        <strain evidence="9 10">AR18</strain>
    </source>
</reference>
<dbReference type="InterPro" id="IPR036188">
    <property type="entry name" value="FAD/NAD-bd_sf"/>
</dbReference>
<dbReference type="Proteomes" id="UP000067689">
    <property type="component" value="Chromosome"/>
</dbReference>